<feature type="transmembrane region" description="Helical" evidence="2">
    <location>
        <begin position="12"/>
        <end position="30"/>
    </location>
</feature>
<evidence type="ECO:0000256" key="1">
    <source>
        <dbReference type="SAM" id="MobiDB-lite"/>
    </source>
</evidence>
<evidence type="ECO:0000313" key="3">
    <source>
        <dbReference type="EMBL" id="NEE09568.1"/>
    </source>
</evidence>
<organism evidence="3">
    <name type="scientific">Streptomyces sp. SID7499</name>
    <dbReference type="NCBI Taxonomy" id="2706086"/>
    <lineage>
        <taxon>Bacteria</taxon>
        <taxon>Bacillati</taxon>
        <taxon>Actinomycetota</taxon>
        <taxon>Actinomycetes</taxon>
        <taxon>Kitasatosporales</taxon>
        <taxon>Streptomycetaceae</taxon>
        <taxon>Streptomyces</taxon>
    </lineage>
</organism>
<proteinExistence type="predicted"/>
<keyword evidence="2" id="KW-1133">Transmembrane helix</keyword>
<dbReference type="AlphaFoldDB" id="A0A6G3WVL1"/>
<evidence type="ECO:0000256" key="2">
    <source>
        <dbReference type="SAM" id="Phobius"/>
    </source>
</evidence>
<keyword evidence="2" id="KW-0812">Transmembrane</keyword>
<comment type="caution">
    <text evidence="3">The sequence shown here is derived from an EMBL/GenBank/DDBJ whole genome shotgun (WGS) entry which is preliminary data.</text>
</comment>
<feature type="region of interest" description="Disordered" evidence="1">
    <location>
        <begin position="36"/>
        <end position="77"/>
    </location>
</feature>
<accession>A0A6G3WVL1</accession>
<name>A0A6G3WVL1_9ACTN</name>
<feature type="transmembrane region" description="Helical" evidence="2">
    <location>
        <begin position="100"/>
        <end position="120"/>
    </location>
</feature>
<reference evidence="3" key="1">
    <citation type="submission" date="2020-01" db="EMBL/GenBank/DDBJ databases">
        <title>Insect and environment-associated Actinomycetes.</title>
        <authorList>
            <person name="Currrie C."/>
            <person name="Chevrette M."/>
            <person name="Carlson C."/>
            <person name="Stubbendieck R."/>
            <person name="Wendt-Pienkowski E."/>
        </authorList>
    </citation>
    <scope>NUCLEOTIDE SEQUENCE</scope>
    <source>
        <strain evidence="3">SID7499</strain>
    </source>
</reference>
<gene>
    <name evidence="3" type="ORF">G3M58_24335</name>
</gene>
<sequence length="157" mass="16222">MLRVSSRLRVGGAFGYLLLVAVLIFGVFAMHTMGHPEHSSGSGTDGASHAAVGPHQGGVAQGAADTQTPTGPDEVMADHGAAAPAVTSATVDAPTISMDVLSVCVAVLTGWLFWLFLCAASRRKEQLTALLARAMTVLCPSPPPPRPLLVQLSVLRI</sequence>
<dbReference type="EMBL" id="JAAGMN010002457">
    <property type="protein sequence ID" value="NEE09568.1"/>
    <property type="molecule type" value="Genomic_DNA"/>
</dbReference>
<keyword evidence="2" id="KW-0472">Membrane</keyword>
<protein>
    <submittedName>
        <fullName evidence="3">Uncharacterized protein</fullName>
    </submittedName>
</protein>